<evidence type="ECO:0000313" key="4">
    <source>
        <dbReference type="EMBL" id="MFC4666993.1"/>
    </source>
</evidence>
<accession>A0ABV9KAM5</accession>
<name>A0ABV9KAM5_9RHOB</name>
<feature type="domain" description="Fumarylacetoacetase-like C-terminal" evidence="3">
    <location>
        <begin position="74"/>
        <end position="279"/>
    </location>
</feature>
<dbReference type="SUPFAM" id="SSF56529">
    <property type="entry name" value="FAH"/>
    <property type="match status" value="1"/>
</dbReference>
<comment type="caution">
    <text evidence="4">The sequence shown here is derived from an EMBL/GenBank/DDBJ whole genome shotgun (WGS) entry which is preliminary data.</text>
</comment>
<dbReference type="Proteomes" id="UP001595973">
    <property type="component" value="Unassembled WGS sequence"/>
</dbReference>
<proteinExistence type="inferred from homology"/>
<dbReference type="EMBL" id="JBHSGI010000002">
    <property type="protein sequence ID" value="MFC4666993.1"/>
    <property type="molecule type" value="Genomic_DNA"/>
</dbReference>
<dbReference type="InterPro" id="IPR036663">
    <property type="entry name" value="Fumarylacetoacetase_C_sf"/>
</dbReference>
<dbReference type="RefSeq" id="WP_380714836.1">
    <property type="nucleotide sequence ID" value="NZ_JBHSGI010000002.1"/>
</dbReference>
<gene>
    <name evidence="4" type="ORF">ACFO5X_00375</name>
</gene>
<evidence type="ECO:0000256" key="1">
    <source>
        <dbReference type="ARBA" id="ARBA00010211"/>
    </source>
</evidence>
<dbReference type="InterPro" id="IPR051121">
    <property type="entry name" value="FAH"/>
</dbReference>
<keyword evidence="5" id="KW-1185">Reference proteome</keyword>
<dbReference type="PANTHER" id="PTHR42796">
    <property type="entry name" value="FUMARYLACETOACETATE HYDROLASE DOMAIN-CONTAINING PROTEIN 2A-RELATED"/>
    <property type="match status" value="1"/>
</dbReference>
<protein>
    <submittedName>
        <fullName evidence="4">Fumarylacetoacetate hydrolase family protein</fullName>
    </submittedName>
</protein>
<reference evidence="5" key="1">
    <citation type="journal article" date="2019" name="Int. J. Syst. Evol. Microbiol.">
        <title>The Global Catalogue of Microorganisms (GCM) 10K type strain sequencing project: providing services to taxonomists for standard genome sequencing and annotation.</title>
        <authorList>
            <consortium name="The Broad Institute Genomics Platform"/>
            <consortium name="The Broad Institute Genome Sequencing Center for Infectious Disease"/>
            <person name="Wu L."/>
            <person name="Ma J."/>
        </authorList>
    </citation>
    <scope>NUCLEOTIDE SEQUENCE [LARGE SCALE GENOMIC DNA]</scope>
    <source>
        <strain evidence="5">CGMCC 4.7283</strain>
    </source>
</reference>
<dbReference type="PANTHER" id="PTHR42796:SF4">
    <property type="entry name" value="FUMARYLACETOACETATE HYDROLASE DOMAIN-CONTAINING PROTEIN 2A"/>
    <property type="match status" value="1"/>
</dbReference>
<keyword evidence="4" id="KW-0378">Hydrolase</keyword>
<evidence type="ECO:0000256" key="2">
    <source>
        <dbReference type="ARBA" id="ARBA00022723"/>
    </source>
</evidence>
<organism evidence="4 5">
    <name type="scientific">Seohaeicola nanhaiensis</name>
    <dbReference type="NCBI Taxonomy" id="1387282"/>
    <lineage>
        <taxon>Bacteria</taxon>
        <taxon>Pseudomonadati</taxon>
        <taxon>Pseudomonadota</taxon>
        <taxon>Alphaproteobacteria</taxon>
        <taxon>Rhodobacterales</taxon>
        <taxon>Roseobacteraceae</taxon>
        <taxon>Seohaeicola</taxon>
    </lineage>
</organism>
<comment type="similarity">
    <text evidence="1">Belongs to the FAH family.</text>
</comment>
<dbReference type="Gene3D" id="3.90.850.10">
    <property type="entry name" value="Fumarylacetoacetase-like, C-terminal domain"/>
    <property type="match status" value="1"/>
</dbReference>
<dbReference type="Pfam" id="PF01557">
    <property type="entry name" value="FAA_hydrolase"/>
    <property type="match status" value="1"/>
</dbReference>
<evidence type="ECO:0000313" key="5">
    <source>
        <dbReference type="Proteomes" id="UP001595973"/>
    </source>
</evidence>
<dbReference type="InterPro" id="IPR011234">
    <property type="entry name" value="Fumarylacetoacetase-like_C"/>
</dbReference>
<evidence type="ECO:0000259" key="3">
    <source>
        <dbReference type="Pfam" id="PF01557"/>
    </source>
</evidence>
<dbReference type="GO" id="GO:0016787">
    <property type="term" value="F:hydrolase activity"/>
    <property type="evidence" value="ECO:0007669"/>
    <property type="project" value="UniProtKB-KW"/>
</dbReference>
<sequence>MKFLAYAEAGAEGLAVETEAGFRGLREGHPRFPGRLESLIAANRLEEAAVTLAKGDPVEADKVRFLPPLRMAGKFIAVGLNYRAHTAEGPYEQPDYPTLFARFASSFVAHNQPILRPRASVQLDYEGELVAVIGKTAKDVPVEEALDHVCGYSIFNDASVRDYQRRTPQWTPGKNFDGTGGFGPWFVTADALPPGCIGLTLETRLNGQSVQKAAIDDMVFPVADLVSIISAVMTLEPGDVIITGTPSGVGHARKPQLWMKDGDLCEVEISGIGVLTNPIRDA</sequence>
<keyword evidence="2" id="KW-0479">Metal-binding</keyword>